<accession>A0A816AFR4</accession>
<dbReference type="EMBL" id="CAJNOQ010034771">
    <property type="protein sequence ID" value="CAF1596275.1"/>
    <property type="molecule type" value="Genomic_DNA"/>
</dbReference>
<dbReference type="Pfam" id="PF01607">
    <property type="entry name" value="CBM_14"/>
    <property type="match status" value="1"/>
</dbReference>
<dbReference type="InterPro" id="IPR036508">
    <property type="entry name" value="Chitin-bd_dom_sf"/>
</dbReference>
<feature type="non-terminal residue" evidence="2">
    <location>
        <position position="1"/>
    </location>
</feature>
<sequence length="111" mass="13001">VDCHGVLHEKRQRNLPLELLIIDRLKFNCTTDGLYPDPNKDCYIYHSCLNGIHEIEYCQYPLIFNPEKSKCDSIQNVQFSANCPPNTHSFWIQRRKDSDMNEPGLKNTVNF</sequence>
<dbReference type="GO" id="GO:0005576">
    <property type="term" value="C:extracellular region"/>
    <property type="evidence" value="ECO:0007669"/>
    <property type="project" value="InterPro"/>
</dbReference>
<gene>
    <name evidence="2" type="ORF">GPM918_LOCUS42111</name>
    <name evidence="3" type="ORF">SRO942_LOCUS43293</name>
</gene>
<protein>
    <recommendedName>
        <fullName evidence="1">Chitin-binding type-2 domain-containing protein</fullName>
    </recommendedName>
</protein>
<evidence type="ECO:0000313" key="2">
    <source>
        <dbReference type="EMBL" id="CAF1596275.1"/>
    </source>
</evidence>
<organism evidence="2 4">
    <name type="scientific">Didymodactylos carnosus</name>
    <dbReference type="NCBI Taxonomy" id="1234261"/>
    <lineage>
        <taxon>Eukaryota</taxon>
        <taxon>Metazoa</taxon>
        <taxon>Spiralia</taxon>
        <taxon>Gnathifera</taxon>
        <taxon>Rotifera</taxon>
        <taxon>Eurotatoria</taxon>
        <taxon>Bdelloidea</taxon>
        <taxon>Philodinida</taxon>
        <taxon>Philodinidae</taxon>
        <taxon>Didymodactylos</taxon>
    </lineage>
</organism>
<evidence type="ECO:0000313" key="4">
    <source>
        <dbReference type="Proteomes" id="UP000663829"/>
    </source>
</evidence>
<comment type="caution">
    <text evidence="2">The sequence shown here is derived from an EMBL/GenBank/DDBJ whole genome shotgun (WGS) entry which is preliminary data.</text>
</comment>
<dbReference type="AlphaFoldDB" id="A0A816AFR4"/>
<name>A0A816AFR4_9BILA</name>
<evidence type="ECO:0000259" key="1">
    <source>
        <dbReference type="PROSITE" id="PS50940"/>
    </source>
</evidence>
<dbReference type="Gene3D" id="2.170.140.10">
    <property type="entry name" value="Chitin binding domain"/>
    <property type="match status" value="1"/>
</dbReference>
<dbReference type="SMART" id="SM00494">
    <property type="entry name" value="ChtBD2"/>
    <property type="match status" value="1"/>
</dbReference>
<proteinExistence type="predicted"/>
<keyword evidence="4" id="KW-1185">Reference proteome</keyword>
<evidence type="ECO:0000313" key="3">
    <source>
        <dbReference type="EMBL" id="CAF4471144.1"/>
    </source>
</evidence>
<dbReference type="Proteomes" id="UP000663829">
    <property type="component" value="Unassembled WGS sequence"/>
</dbReference>
<reference evidence="2" key="1">
    <citation type="submission" date="2021-02" db="EMBL/GenBank/DDBJ databases">
        <authorList>
            <person name="Nowell W R."/>
        </authorList>
    </citation>
    <scope>NUCLEOTIDE SEQUENCE</scope>
</reference>
<dbReference type="OrthoDB" id="6020543at2759"/>
<dbReference type="PROSITE" id="PS50940">
    <property type="entry name" value="CHIT_BIND_II"/>
    <property type="match status" value="1"/>
</dbReference>
<feature type="domain" description="Chitin-binding type-2" evidence="1">
    <location>
        <begin position="26"/>
        <end position="85"/>
    </location>
</feature>
<dbReference type="InterPro" id="IPR002557">
    <property type="entry name" value="Chitin-bd_dom"/>
</dbReference>
<dbReference type="EMBL" id="CAJOBC010101076">
    <property type="protein sequence ID" value="CAF4471144.1"/>
    <property type="molecule type" value="Genomic_DNA"/>
</dbReference>
<dbReference type="GO" id="GO:0008061">
    <property type="term" value="F:chitin binding"/>
    <property type="evidence" value="ECO:0007669"/>
    <property type="project" value="InterPro"/>
</dbReference>
<dbReference type="SUPFAM" id="SSF57625">
    <property type="entry name" value="Invertebrate chitin-binding proteins"/>
    <property type="match status" value="1"/>
</dbReference>
<dbReference type="Proteomes" id="UP000681722">
    <property type="component" value="Unassembled WGS sequence"/>
</dbReference>